<evidence type="ECO:0000313" key="2">
    <source>
        <dbReference type="Proteomes" id="UP000821845"/>
    </source>
</evidence>
<comment type="caution">
    <text evidence="1">The sequence shown here is derived from an EMBL/GenBank/DDBJ whole genome shotgun (WGS) entry which is preliminary data.</text>
</comment>
<keyword evidence="2" id="KW-1185">Reference proteome</keyword>
<evidence type="ECO:0000313" key="1">
    <source>
        <dbReference type="EMBL" id="KAH6942298.1"/>
    </source>
</evidence>
<protein>
    <submittedName>
        <fullName evidence="1">Uncharacterized protein</fullName>
    </submittedName>
</protein>
<reference evidence="1" key="1">
    <citation type="submission" date="2020-05" db="EMBL/GenBank/DDBJ databases">
        <title>Large-scale comparative analyses of tick genomes elucidate their genetic diversity and vector capacities.</title>
        <authorList>
            <person name="Jia N."/>
            <person name="Wang J."/>
            <person name="Shi W."/>
            <person name="Du L."/>
            <person name="Sun Y."/>
            <person name="Zhan W."/>
            <person name="Jiang J."/>
            <person name="Wang Q."/>
            <person name="Zhang B."/>
            <person name="Ji P."/>
            <person name="Sakyi L.B."/>
            <person name="Cui X."/>
            <person name="Yuan T."/>
            <person name="Jiang B."/>
            <person name="Yang W."/>
            <person name="Lam T.T.-Y."/>
            <person name="Chang Q."/>
            <person name="Ding S."/>
            <person name="Wang X."/>
            <person name="Zhu J."/>
            <person name="Ruan X."/>
            <person name="Zhao L."/>
            <person name="Wei J."/>
            <person name="Que T."/>
            <person name="Du C."/>
            <person name="Cheng J."/>
            <person name="Dai P."/>
            <person name="Han X."/>
            <person name="Huang E."/>
            <person name="Gao Y."/>
            <person name="Liu J."/>
            <person name="Shao H."/>
            <person name="Ye R."/>
            <person name="Li L."/>
            <person name="Wei W."/>
            <person name="Wang X."/>
            <person name="Wang C."/>
            <person name="Yang T."/>
            <person name="Huo Q."/>
            <person name="Li W."/>
            <person name="Guo W."/>
            <person name="Chen H."/>
            <person name="Zhou L."/>
            <person name="Ni X."/>
            <person name="Tian J."/>
            <person name="Zhou Y."/>
            <person name="Sheng Y."/>
            <person name="Liu T."/>
            <person name="Pan Y."/>
            <person name="Xia L."/>
            <person name="Li J."/>
            <person name="Zhao F."/>
            <person name="Cao W."/>
        </authorList>
    </citation>
    <scope>NUCLEOTIDE SEQUENCE</scope>
    <source>
        <strain evidence="1">Hyas-2018</strain>
    </source>
</reference>
<sequence length="182" mass="20177">MDKLRPGWTAVRRNIAVTKTEGSHNTTLGRDLSVIGVHLIDTVTSSEGIMNPFLPKINQPADVLKKVSAQYGQLKISVLNTYLNVLLKSKYNRERYVTRGSLTQRRECREGISKSSASLSLPPFTSILAVGMDQLLDQTPLGPEVPADSDRLLPRRRRWKVALASDDLAEQLRAVRRAEGAA</sequence>
<gene>
    <name evidence="1" type="ORF">HPB50_003322</name>
</gene>
<proteinExistence type="predicted"/>
<dbReference type="Proteomes" id="UP000821845">
    <property type="component" value="Chromosome 10"/>
</dbReference>
<organism evidence="1 2">
    <name type="scientific">Hyalomma asiaticum</name>
    <name type="common">Tick</name>
    <dbReference type="NCBI Taxonomy" id="266040"/>
    <lineage>
        <taxon>Eukaryota</taxon>
        <taxon>Metazoa</taxon>
        <taxon>Ecdysozoa</taxon>
        <taxon>Arthropoda</taxon>
        <taxon>Chelicerata</taxon>
        <taxon>Arachnida</taxon>
        <taxon>Acari</taxon>
        <taxon>Parasitiformes</taxon>
        <taxon>Ixodida</taxon>
        <taxon>Ixodoidea</taxon>
        <taxon>Ixodidae</taxon>
        <taxon>Hyalomminae</taxon>
        <taxon>Hyalomma</taxon>
    </lineage>
</organism>
<accession>A0ACB7T5F8</accession>
<dbReference type="EMBL" id="CM023490">
    <property type="protein sequence ID" value="KAH6942298.1"/>
    <property type="molecule type" value="Genomic_DNA"/>
</dbReference>
<name>A0ACB7T5F8_HYAAI</name>